<name>A0AAW0KTP5_QUESU</name>
<dbReference type="EMBL" id="PKMF04000216">
    <property type="protein sequence ID" value="KAK7842762.1"/>
    <property type="molecule type" value="Genomic_DNA"/>
</dbReference>
<comment type="caution">
    <text evidence="1">The sequence shown here is derived from an EMBL/GenBank/DDBJ whole genome shotgun (WGS) entry which is preliminary data.</text>
</comment>
<proteinExistence type="predicted"/>
<protein>
    <submittedName>
        <fullName evidence="1">Uncharacterized protein</fullName>
    </submittedName>
</protein>
<dbReference type="AlphaFoldDB" id="A0AAW0KTP5"/>
<gene>
    <name evidence="1" type="ORF">CFP56_013451</name>
</gene>
<dbReference type="Proteomes" id="UP000237347">
    <property type="component" value="Unassembled WGS sequence"/>
</dbReference>
<keyword evidence="2" id="KW-1185">Reference proteome</keyword>
<sequence length="184" mass="21338">MTRRLYEKLRLLSSHSQRLFFSSRPTRFLSLKLPHFFSLSSTLQLCKSLARAFASKTLAFFSSMDDPFLSSLDDDPWSDDYRFRPLRTLPDGDDDDYDFGASASASASDSDSAIDKLYLVPYRWWKEAQRDDDNEIGGVLYSALLNDDIESEIVLDLRKKEDSRNAKKEYALLPQPMWLWALKR</sequence>
<evidence type="ECO:0000313" key="1">
    <source>
        <dbReference type="EMBL" id="KAK7842762.1"/>
    </source>
</evidence>
<evidence type="ECO:0000313" key="2">
    <source>
        <dbReference type="Proteomes" id="UP000237347"/>
    </source>
</evidence>
<organism evidence="1 2">
    <name type="scientific">Quercus suber</name>
    <name type="common">Cork oak</name>
    <dbReference type="NCBI Taxonomy" id="58331"/>
    <lineage>
        <taxon>Eukaryota</taxon>
        <taxon>Viridiplantae</taxon>
        <taxon>Streptophyta</taxon>
        <taxon>Embryophyta</taxon>
        <taxon>Tracheophyta</taxon>
        <taxon>Spermatophyta</taxon>
        <taxon>Magnoliopsida</taxon>
        <taxon>eudicotyledons</taxon>
        <taxon>Gunneridae</taxon>
        <taxon>Pentapetalae</taxon>
        <taxon>rosids</taxon>
        <taxon>fabids</taxon>
        <taxon>Fagales</taxon>
        <taxon>Fagaceae</taxon>
        <taxon>Quercus</taxon>
    </lineage>
</organism>
<reference evidence="1 2" key="1">
    <citation type="journal article" date="2018" name="Sci. Data">
        <title>The draft genome sequence of cork oak.</title>
        <authorList>
            <person name="Ramos A.M."/>
            <person name="Usie A."/>
            <person name="Barbosa P."/>
            <person name="Barros P.M."/>
            <person name="Capote T."/>
            <person name="Chaves I."/>
            <person name="Simoes F."/>
            <person name="Abreu I."/>
            <person name="Carrasquinho I."/>
            <person name="Faro C."/>
            <person name="Guimaraes J.B."/>
            <person name="Mendonca D."/>
            <person name="Nobrega F."/>
            <person name="Rodrigues L."/>
            <person name="Saibo N.J.M."/>
            <person name="Varela M.C."/>
            <person name="Egas C."/>
            <person name="Matos J."/>
            <person name="Miguel C.M."/>
            <person name="Oliveira M.M."/>
            <person name="Ricardo C.P."/>
            <person name="Goncalves S."/>
        </authorList>
    </citation>
    <scope>NUCLEOTIDE SEQUENCE [LARGE SCALE GENOMIC DNA]</scope>
    <source>
        <strain evidence="2">cv. HL8</strain>
    </source>
</reference>
<accession>A0AAW0KTP5</accession>